<gene>
    <name evidence="1" type="ORF">AVEN_194546_1</name>
</gene>
<protein>
    <submittedName>
        <fullName evidence="1">Uncharacterized protein</fullName>
    </submittedName>
</protein>
<evidence type="ECO:0000313" key="1">
    <source>
        <dbReference type="EMBL" id="GBL75338.1"/>
    </source>
</evidence>
<dbReference type="Proteomes" id="UP000499080">
    <property type="component" value="Unassembled WGS sequence"/>
</dbReference>
<comment type="caution">
    <text evidence="1">The sequence shown here is derived from an EMBL/GenBank/DDBJ whole genome shotgun (WGS) entry which is preliminary data.</text>
</comment>
<keyword evidence="2" id="KW-1185">Reference proteome</keyword>
<dbReference type="AlphaFoldDB" id="A0A4Y2A6E1"/>
<organism evidence="1 2">
    <name type="scientific">Araneus ventricosus</name>
    <name type="common">Orbweaver spider</name>
    <name type="synonym">Epeira ventricosa</name>
    <dbReference type="NCBI Taxonomy" id="182803"/>
    <lineage>
        <taxon>Eukaryota</taxon>
        <taxon>Metazoa</taxon>
        <taxon>Ecdysozoa</taxon>
        <taxon>Arthropoda</taxon>
        <taxon>Chelicerata</taxon>
        <taxon>Arachnida</taxon>
        <taxon>Araneae</taxon>
        <taxon>Araneomorphae</taxon>
        <taxon>Entelegynae</taxon>
        <taxon>Araneoidea</taxon>
        <taxon>Araneidae</taxon>
        <taxon>Araneus</taxon>
    </lineage>
</organism>
<proteinExistence type="predicted"/>
<evidence type="ECO:0000313" key="2">
    <source>
        <dbReference type="Proteomes" id="UP000499080"/>
    </source>
</evidence>
<reference evidence="1 2" key="1">
    <citation type="journal article" date="2019" name="Sci. Rep.">
        <title>Orb-weaving spider Araneus ventricosus genome elucidates the spidroin gene catalogue.</title>
        <authorList>
            <person name="Kono N."/>
            <person name="Nakamura H."/>
            <person name="Ohtoshi R."/>
            <person name="Moran D.A.P."/>
            <person name="Shinohara A."/>
            <person name="Yoshida Y."/>
            <person name="Fujiwara M."/>
            <person name="Mori M."/>
            <person name="Tomita M."/>
            <person name="Arakawa K."/>
        </authorList>
    </citation>
    <scope>NUCLEOTIDE SEQUENCE [LARGE SCALE GENOMIC DNA]</scope>
</reference>
<dbReference type="EMBL" id="BGPR01000007">
    <property type="protein sequence ID" value="GBL75338.1"/>
    <property type="molecule type" value="Genomic_DNA"/>
</dbReference>
<sequence>MHPIRHWPWALPQLPQEIRPPLYRLLRMWGNRKSPSLCNEMSTYFILSPQGTKPTIHSPLFYAAVFTSLSEENLILDKCLEPRLDAKSGLYRRVAPDFPLQLLQQFFSFASSMAIVIQEDDTIAQHAKAFVSDGFTITQRLFPFSEIEGIHIWNKALFRQRCENSCPELAQWAET</sequence>
<name>A0A4Y2A6E1_ARAVE</name>
<accession>A0A4Y2A6E1</accession>